<reference evidence="1" key="1">
    <citation type="journal article" date="2003" name="Genome Biol.">
        <title>An integrated gene annotation and transcriptional profiling approach towards the full gene content of the Drosophila genome.</title>
        <authorList>
            <person name="Hild M."/>
            <person name="Beckmann B."/>
            <person name="Haas S.A."/>
            <person name="Koch B."/>
            <person name="Solovyev V."/>
            <person name="Busold C."/>
            <person name="Fellenberg K."/>
            <person name="Boutros M."/>
            <person name="Vingron M."/>
            <person name="Sauer F."/>
            <person name="Hoheisel J.D."/>
            <person name="Paro R."/>
        </authorList>
    </citation>
    <scope>NUCLEOTIDE SEQUENCE</scope>
</reference>
<proteinExistence type="predicted"/>
<name>Q6IHF9_DROME</name>
<accession>Q6IHF9</accession>
<gene>
    <name evidence="1" type="ORF">HDC02646</name>
</gene>
<dbReference type="EMBL" id="BK003457">
    <property type="protein sequence ID" value="DAA03656.1"/>
    <property type="molecule type" value="Genomic_DNA"/>
</dbReference>
<sequence length="211" mass="23628">MPYNYRPNNKLPLSCSNAKVCIKKGPHQNQILSSISNPQGYQNTADMGASCSIFMALVGGVAMCQSHVDVIAGADFRLKEGFIGAPLAKNDAGTGLSMAQITTISQTTKELRLPSLARYLILICCVIAGHRRQLFGQRRQEELRQLVATLSRCTFLPINRQIYVYGTIDATNPKHHHVGLLNFLELEWRQFIQKWVDRIETQGRSVKKLTQ</sequence>
<protein>
    <submittedName>
        <fullName evidence="1">HDC02646</fullName>
    </submittedName>
</protein>
<organism evidence="1">
    <name type="scientific">Drosophila melanogaster</name>
    <name type="common">Fruit fly</name>
    <dbReference type="NCBI Taxonomy" id="7227"/>
    <lineage>
        <taxon>Eukaryota</taxon>
        <taxon>Metazoa</taxon>
        <taxon>Ecdysozoa</taxon>
        <taxon>Arthropoda</taxon>
        <taxon>Hexapoda</taxon>
        <taxon>Insecta</taxon>
        <taxon>Pterygota</taxon>
        <taxon>Neoptera</taxon>
        <taxon>Endopterygota</taxon>
        <taxon>Diptera</taxon>
        <taxon>Brachycera</taxon>
        <taxon>Muscomorpha</taxon>
        <taxon>Ephydroidea</taxon>
        <taxon>Drosophilidae</taxon>
        <taxon>Drosophila</taxon>
        <taxon>Sophophora</taxon>
    </lineage>
</organism>
<dbReference type="AlphaFoldDB" id="Q6IHF9"/>
<evidence type="ECO:0000313" key="1">
    <source>
        <dbReference type="EMBL" id="DAA03656.1"/>
    </source>
</evidence>